<organism evidence="1 2">
    <name type="scientific">Neobacillus niacini</name>
    <dbReference type="NCBI Taxonomy" id="86668"/>
    <lineage>
        <taxon>Bacteria</taxon>
        <taxon>Bacillati</taxon>
        <taxon>Bacillota</taxon>
        <taxon>Bacilli</taxon>
        <taxon>Bacillales</taxon>
        <taxon>Bacillaceae</taxon>
        <taxon>Neobacillus</taxon>
    </lineage>
</organism>
<proteinExistence type="predicted"/>
<dbReference type="AlphaFoldDB" id="A0A852TBQ7"/>
<evidence type="ECO:0000313" key="1">
    <source>
        <dbReference type="EMBL" id="NYE06213.1"/>
    </source>
</evidence>
<sequence>MTINHASTLKKEYFIFYINLVMISRNCTLEQAKEITLELFFHNEPFRYGSQSYERFLEAYHQLSISVEENRTCCA</sequence>
<dbReference type="Proteomes" id="UP000548423">
    <property type="component" value="Unassembled WGS sequence"/>
</dbReference>
<reference evidence="2" key="2">
    <citation type="submission" date="2020-08" db="EMBL/GenBank/DDBJ databases">
        <title>The Agave Microbiome: Exploring the role of microbial communities in plant adaptations to desert environments.</title>
        <authorList>
            <person name="Partida-Martinez L.P."/>
        </authorList>
    </citation>
    <scope>NUCLEOTIDE SEQUENCE [LARGE SCALE GENOMIC DNA]</scope>
    <source>
        <strain evidence="2">AT2.8</strain>
    </source>
</reference>
<gene>
    <name evidence="1" type="ORF">F4694_002993</name>
</gene>
<reference evidence="2" key="1">
    <citation type="submission" date="2020-07" db="EMBL/GenBank/DDBJ databases">
        <authorList>
            <person name="Partida-Martinez L."/>
            <person name="Huntemann M."/>
            <person name="Clum A."/>
            <person name="Wang J."/>
            <person name="Palaniappan K."/>
            <person name="Ritter S."/>
            <person name="Chen I.-M."/>
            <person name="Stamatis D."/>
            <person name="Reddy T."/>
            <person name="O'Malley R."/>
            <person name="Daum C."/>
            <person name="Shapiro N."/>
            <person name="Ivanova N."/>
            <person name="Kyrpides N."/>
            <person name="Woyke T."/>
        </authorList>
    </citation>
    <scope>NUCLEOTIDE SEQUENCE [LARGE SCALE GENOMIC DNA]</scope>
    <source>
        <strain evidence="2">AT2.8</strain>
    </source>
</reference>
<accession>A0A852TBQ7</accession>
<evidence type="ECO:0000313" key="2">
    <source>
        <dbReference type="Proteomes" id="UP000548423"/>
    </source>
</evidence>
<dbReference type="EMBL" id="JACCBX010000006">
    <property type="protein sequence ID" value="NYE06213.1"/>
    <property type="molecule type" value="Genomic_DNA"/>
</dbReference>
<comment type="caution">
    <text evidence="1">The sequence shown here is derived from an EMBL/GenBank/DDBJ whole genome shotgun (WGS) entry which is preliminary data.</text>
</comment>
<name>A0A852TBQ7_9BACI</name>
<protein>
    <submittedName>
        <fullName evidence="1">Uncharacterized protein</fullName>
    </submittedName>
</protein>